<accession>F3GM95</accession>
<gene>
    <name evidence="1" type="ORF">PSYPI_40279</name>
</gene>
<evidence type="ECO:0000313" key="2">
    <source>
        <dbReference type="Proteomes" id="UP000004986"/>
    </source>
</evidence>
<reference evidence="1 2" key="1">
    <citation type="journal article" date="2011" name="PLoS Pathog.">
        <title>Dynamic evolution of pathogenicity revealed by sequencing and comparative genomics of 19 Pseudomonas syringae isolates.</title>
        <authorList>
            <person name="Baltrus D.A."/>
            <person name="Nishimura M.T."/>
            <person name="Romanchuk A."/>
            <person name="Chang J.H."/>
            <person name="Mukhtar M.S."/>
            <person name="Cherkis K."/>
            <person name="Roach J."/>
            <person name="Grant S.R."/>
            <person name="Jones C.D."/>
            <person name="Dangl J.L."/>
        </authorList>
    </citation>
    <scope>NUCLEOTIDE SEQUENCE [LARGE SCALE GENOMIC DNA]</scope>
    <source>
        <strain evidence="1 2">1704B</strain>
    </source>
</reference>
<keyword evidence="2" id="KW-1185">Reference proteome</keyword>
<name>F3GM95_PSESJ</name>
<proteinExistence type="predicted"/>
<feature type="non-terminal residue" evidence="1">
    <location>
        <position position="70"/>
    </location>
</feature>
<sequence>MSVRVAGHFGASATDQEVEITALIRLHHPVYVQLAIATQQQLRRSLPVGEARSQFGFRDVQMQTPASSVQ</sequence>
<dbReference type="EMBL" id="AEAI01002890">
    <property type="protein sequence ID" value="EGH48198.1"/>
    <property type="molecule type" value="Genomic_DNA"/>
</dbReference>
<protein>
    <submittedName>
        <fullName evidence="1">Uncharacterized protein</fullName>
    </submittedName>
</protein>
<dbReference type="HOGENOM" id="CLU_2764065_0_0_6"/>
<comment type="caution">
    <text evidence="1">The sequence shown here is derived from an EMBL/GenBank/DDBJ whole genome shotgun (WGS) entry which is preliminary data.</text>
</comment>
<organism evidence="1 2">
    <name type="scientific">Pseudomonas syringae pv. pisi str. 1704B</name>
    <dbReference type="NCBI Taxonomy" id="629263"/>
    <lineage>
        <taxon>Bacteria</taxon>
        <taxon>Pseudomonadati</taxon>
        <taxon>Pseudomonadota</taxon>
        <taxon>Gammaproteobacteria</taxon>
        <taxon>Pseudomonadales</taxon>
        <taxon>Pseudomonadaceae</taxon>
        <taxon>Pseudomonas</taxon>
        <taxon>Pseudomonas syringae</taxon>
    </lineage>
</organism>
<evidence type="ECO:0000313" key="1">
    <source>
        <dbReference type="EMBL" id="EGH48198.1"/>
    </source>
</evidence>
<dbReference type="Proteomes" id="UP000004986">
    <property type="component" value="Unassembled WGS sequence"/>
</dbReference>
<dbReference type="AlphaFoldDB" id="F3GM95"/>